<comment type="subcellular location">
    <subcellularLocation>
        <location evidence="1">Cell envelope</location>
    </subcellularLocation>
</comment>
<evidence type="ECO:0000256" key="1">
    <source>
        <dbReference type="ARBA" id="ARBA00004196"/>
    </source>
</evidence>
<dbReference type="AlphaFoldDB" id="A0A840EBE1"/>
<evidence type="ECO:0000313" key="5">
    <source>
        <dbReference type="Proteomes" id="UP000576209"/>
    </source>
</evidence>
<feature type="domain" description="Imelysin-like" evidence="3">
    <location>
        <begin position="46"/>
        <end position="317"/>
    </location>
</feature>
<dbReference type="GO" id="GO:0030313">
    <property type="term" value="C:cell envelope"/>
    <property type="evidence" value="ECO:0007669"/>
    <property type="project" value="UniProtKB-SubCell"/>
</dbReference>
<keyword evidence="4" id="KW-0449">Lipoprotein</keyword>
<accession>A0A840EBE1</accession>
<sequence length="342" mass="37579">MYRYVLLLFPIFLWTCDPAQDDDTTAGNTFDRELMLAHWADDIVTPALNDFTFEYTELSAAAEVFEASPTAADLATLKDRFEAAYVSWQRFAPFAGVIGDEYRLVERLNTYPTDTERLENEAGANLELPSNDAIQGFPALDYLLYGTEDPASYRTQIREIVNSVALDSPRQAWLNGGRDRFVSNSGNSATASVDRTVNDLIFYYEKHLRAGKVGIPAGVFSNGPMPELAEAPYHGELSRQLFLAGLDAISDFFSSDPSLASYLDALSVEREGQLLSARIDAGFATAQAAAEGLDQDFAIQVSNNNTAMLQLYDALQANVILLKVDMLQALGINVDFVDADGD</sequence>
<name>A0A840EBE1_9BACT</name>
<dbReference type="InterPro" id="IPR038352">
    <property type="entry name" value="Imelysin_sf"/>
</dbReference>
<organism evidence="4 5">
    <name type="scientific">Neolewinella aquimaris</name>
    <dbReference type="NCBI Taxonomy" id="1835722"/>
    <lineage>
        <taxon>Bacteria</taxon>
        <taxon>Pseudomonadati</taxon>
        <taxon>Bacteroidota</taxon>
        <taxon>Saprospiria</taxon>
        <taxon>Saprospirales</taxon>
        <taxon>Lewinellaceae</taxon>
        <taxon>Neolewinella</taxon>
    </lineage>
</organism>
<dbReference type="InterPro" id="IPR018976">
    <property type="entry name" value="Imelysin-like"/>
</dbReference>
<dbReference type="CDD" id="cd14659">
    <property type="entry name" value="Imelysin-like_IPPA"/>
    <property type="match status" value="1"/>
</dbReference>
<protein>
    <submittedName>
        <fullName evidence="4">Putative lipoprotein</fullName>
    </submittedName>
</protein>
<proteinExistence type="predicted"/>
<evidence type="ECO:0000256" key="2">
    <source>
        <dbReference type="ARBA" id="ARBA00022729"/>
    </source>
</evidence>
<dbReference type="InterPro" id="IPR034984">
    <property type="entry name" value="Imelysin-like_IPPA"/>
</dbReference>
<evidence type="ECO:0000259" key="3">
    <source>
        <dbReference type="Pfam" id="PF09375"/>
    </source>
</evidence>
<dbReference type="Gene3D" id="1.20.1420.20">
    <property type="entry name" value="M75 peptidase, HXXE motif"/>
    <property type="match status" value="1"/>
</dbReference>
<dbReference type="Pfam" id="PF09375">
    <property type="entry name" value="Peptidase_M75"/>
    <property type="match status" value="1"/>
</dbReference>
<keyword evidence="2" id="KW-0732">Signal</keyword>
<dbReference type="Proteomes" id="UP000576209">
    <property type="component" value="Unassembled WGS sequence"/>
</dbReference>
<evidence type="ECO:0000313" key="4">
    <source>
        <dbReference type="EMBL" id="MBB4078306.1"/>
    </source>
</evidence>
<reference evidence="4 5" key="1">
    <citation type="submission" date="2020-08" db="EMBL/GenBank/DDBJ databases">
        <title>Genomic Encyclopedia of Type Strains, Phase IV (KMG-IV): sequencing the most valuable type-strain genomes for metagenomic binning, comparative biology and taxonomic classification.</title>
        <authorList>
            <person name="Goeker M."/>
        </authorList>
    </citation>
    <scope>NUCLEOTIDE SEQUENCE [LARGE SCALE GENOMIC DNA]</scope>
    <source>
        <strain evidence="4 5">DSM 105137</strain>
    </source>
</reference>
<dbReference type="RefSeq" id="WP_183494560.1">
    <property type="nucleotide sequence ID" value="NZ_JACIFF010000002.1"/>
</dbReference>
<dbReference type="EMBL" id="JACIFF010000002">
    <property type="protein sequence ID" value="MBB4078306.1"/>
    <property type="molecule type" value="Genomic_DNA"/>
</dbReference>
<keyword evidence="5" id="KW-1185">Reference proteome</keyword>
<gene>
    <name evidence="4" type="ORF">GGR28_000919</name>
</gene>
<comment type="caution">
    <text evidence="4">The sequence shown here is derived from an EMBL/GenBank/DDBJ whole genome shotgun (WGS) entry which is preliminary data.</text>
</comment>